<dbReference type="AlphaFoldDB" id="A0AA38PGR6"/>
<feature type="compositionally biased region" description="Polar residues" evidence="1">
    <location>
        <begin position="379"/>
        <end position="391"/>
    </location>
</feature>
<name>A0AA38PGR6_9AGAR</name>
<reference evidence="2" key="1">
    <citation type="submission" date="2022-08" db="EMBL/GenBank/DDBJ databases">
        <authorList>
            <consortium name="DOE Joint Genome Institute"/>
            <person name="Min B."/>
            <person name="Riley R."/>
            <person name="Sierra-Patev S."/>
            <person name="Naranjo-Ortiz M."/>
            <person name="Looney B."/>
            <person name="Konkel Z."/>
            <person name="Slot J.C."/>
            <person name="Sakamoto Y."/>
            <person name="Steenwyk J.L."/>
            <person name="Rokas A."/>
            <person name="Carro J."/>
            <person name="Camarero S."/>
            <person name="Ferreira P."/>
            <person name="Molpeceres G."/>
            <person name="Ruiz-Duenas F.J."/>
            <person name="Serrano A."/>
            <person name="Henrissat B."/>
            <person name="Drula E."/>
            <person name="Hughes K.W."/>
            <person name="Mata J.L."/>
            <person name="Ishikawa N.K."/>
            <person name="Vargas-Isla R."/>
            <person name="Ushijima S."/>
            <person name="Smith C.A."/>
            <person name="Ahrendt S."/>
            <person name="Andreopoulos W."/>
            <person name="He G."/>
            <person name="Labutti K."/>
            <person name="Lipzen A."/>
            <person name="Ng V."/>
            <person name="Sandor L."/>
            <person name="Barry K."/>
            <person name="Martinez A.T."/>
            <person name="Xiao Y."/>
            <person name="Gibbons J.G."/>
            <person name="Terashima K."/>
            <person name="Hibbett D.S."/>
            <person name="Grigoriev I.V."/>
        </authorList>
    </citation>
    <scope>NUCLEOTIDE SEQUENCE</scope>
    <source>
        <strain evidence="2">TFB9207</strain>
    </source>
</reference>
<feature type="region of interest" description="Disordered" evidence="1">
    <location>
        <begin position="403"/>
        <end position="434"/>
    </location>
</feature>
<evidence type="ECO:0000256" key="1">
    <source>
        <dbReference type="SAM" id="MobiDB-lite"/>
    </source>
</evidence>
<keyword evidence="3" id="KW-1185">Reference proteome</keyword>
<protein>
    <submittedName>
        <fullName evidence="2">Uncharacterized protein</fullName>
    </submittedName>
</protein>
<comment type="caution">
    <text evidence="2">The sequence shown here is derived from an EMBL/GenBank/DDBJ whole genome shotgun (WGS) entry which is preliminary data.</text>
</comment>
<sequence length="531" mass="56456">MKNASFPTTALLSHPVNIVLPLPLTPSPTKPFFTLGDPEQRTPYRRRRSSAFASIKNWALAVQPGSPAPNSPNNSVNISPGTKSRRSSISAARDFISRKTGISHQRAASNSSVALLLERSDLTPPPFDLTQLGYTTTFLPRTYSPLSPPAFLLSDQDPSSKAATTRKGSSKSLKRIKSLGMLSKRNQRPSGASAAAVESKEPASRPRSHTRSKSALASAHTRKPVNHPPLPPTLASELLMRQFFDGGSLETHAKRVMEEQARQGAAAGSQKGATYPVGTPYRDENGMLWQDEDERLEREALLSDAGIPESPAREWTTFSPAGKPDLSPVLPGMALGVGASSESEERRGSFASMTSSLSMSPQNIVTLADASSYAPPSPGSDSSMRSPVSPTATLSTITGMAAATGSMAQNKRNRRRPAPLRLNSSGSPARNAFDDSFIPSPRAVALASIAPAGKRRLSTGALRLSAPPACTEFTSASTMQESTMTKSIKENLRAGLYDATSSTAMGLKKGLGLKKISKLNLKSMKSLFNGV</sequence>
<dbReference type="EMBL" id="MU805999">
    <property type="protein sequence ID" value="KAJ3842647.1"/>
    <property type="molecule type" value="Genomic_DNA"/>
</dbReference>
<feature type="region of interest" description="Disordered" evidence="1">
    <location>
        <begin position="338"/>
        <end position="391"/>
    </location>
</feature>
<proteinExistence type="predicted"/>
<evidence type="ECO:0000313" key="3">
    <source>
        <dbReference type="Proteomes" id="UP001163846"/>
    </source>
</evidence>
<feature type="region of interest" description="Disordered" evidence="1">
    <location>
        <begin position="310"/>
        <end position="329"/>
    </location>
</feature>
<organism evidence="2 3">
    <name type="scientific">Lentinula raphanica</name>
    <dbReference type="NCBI Taxonomy" id="153919"/>
    <lineage>
        <taxon>Eukaryota</taxon>
        <taxon>Fungi</taxon>
        <taxon>Dikarya</taxon>
        <taxon>Basidiomycota</taxon>
        <taxon>Agaricomycotina</taxon>
        <taxon>Agaricomycetes</taxon>
        <taxon>Agaricomycetidae</taxon>
        <taxon>Agaricales</taxon>
        <taxon>Marasmiineae</taxon>
        <taxon>Omphalotaceae</taxon>
        <taxon>Lentinula</taxon>
    </lineage>
</organism>
<accession>A0AA38PGR6</accession>
<feature type="compositionally biased region" description="Low complexity" evidence="1">
    <location>
        <begin position="349"/>
        <end position="360"/>
    </location>
</feature>
<dbReference type="Proteomes" id="UP001163846">
    <property type="component" value="Unassembled WGS sequence"/>
</dbReference>
<feature type="region of interest" description="Disordered" evidence="1">
    <location>
        <begin position="150"/>
        <end position="229"/>
    </location>
</feature>
<feature type="compositionally biased region" description="Low complexity" evidence="1">
    <location>
        <begin position="71"/>
        <end position="80"/>
    </location>
</feature>
<gene>
    <name evidence="2" type="ORF">F5878DRAFT_374657</name>
</gene>
<feature type="compositionally biased region" description="Basic residues" evidence="1">
    <location>
        <begin position="168"/>
        <end position="177"/>
    </location>
</feature>
<feature type="region of interest" description="Disordered" evidence="1">
    <location>
        <begin position="262"/>
        <end position="283"/>
    </location>
</feature>
<feature type="compositionally biased region" description="Polar residues" evidence="1">
    <location>
        <begin position="156"/>
        <end position="167"/>
    </location>
</feature>
<feature type="region of interest" description="Disordered" evidence="1">
    <location>
        <begin position="63"/>
        <end position="90"/>
    </location>
</feature>
<evidence type="ECO:0000313" key="2">
    <source>
        <dbReference type="EMBL" id="KAJ3842647.1"/>
    </source>
</evidence>